<dbReference type="OrthoDB" id="9809216at2"/>
<organism evidence="10 11">
    <name type="scientific">Ureibacillus terrenus</name>
    <dbReference type="NCBI Taxonomy" id="118246"/>
    <lineage>
        <taxon>Bacteria</taxon>
        <taxon>Bacillati</taxon>
        <taxon>Bacillota</taxon>
        <taxon>Bacilli</taxon>
        <taxon>Bacillales</taxon>
        <taxon>Caryophanaceae</taxon>
        <taxon>Ureibacillus</taxon>
    </lineage>
</organism>
<dbReference type="GO" id="GO:0005886">
    <property type="term" value="C:plasma membrane"/>
    <property type="evidence" value="ECO:0007669"/>
    <property type="project" value="UniProtKB-SubCell"/>
</dbReference>
<feature type="transmembrane region" description="Helical" evidence="9">
    <location>
        <begin position="112"/>
        <end position="131"/>
    </location>
</feature>
<evidence type="ECO:0000256" key="8">
    <source>
        <dbReference type="PIRNR" id="PIRNR037778"/>
    </source>
</evidence>
<dbReference type="EMBL" id="VIGD01000001">
    <property type="protein sequence ID" value="TQE92406.1"/>
    <property type="molecule type" value="Genomic_DNA"/>
</dbReference>
<evidence type="ECO:0000256" key="6">
    <source>
        <dbReference type="ARBA" id="ARBA00022989"/>
    </source>
</evidence>
<reference evidence="10 11" key="1">
    <citation type="submission" date="2019-06" db="EMBL/GenBank/DDBJ databases">
        <title>Genome sequence of Ureibacillus terrenus.</title>
        <authorList>
            <person name="Maclea K.S."/>
            <person name="Simoes M."/>
        </authorList>
    </citation>
    <scope>NUCLEOTIDE SEQUENCE [LARGE SCALE GENOMIC DNA]</scope>
    <source>
        <strain evidence="10 11">ATCC BAA-384</strain>
    </source>
</reference>
<feature type="transmembrane region" description="Helical" evidence="9">
    <location>
        <begin position="43"/>
        <end position="63"/>
    </location>
</feature>
<comment type="caution">
    <text evidence="10">The sequence shown here is derived from an EMBL/GenBank/DDBJ whole genome shotgun (WGS) entry which is preliminary data.</text>
</comment>
<evidence type="ECO:0000256" key="2">
    <source>
        <dbReference type="ARBA" id="ARBA00005540"/>
    </source>
</evidence>
<evidence type="ECO:0000256" key="4">
    <source>
        <dbReference type="ARBA" id="ARBA00022475"/>
    </source>
</evidence>
<dbReference type="Proteomes" id="UP000315753">
    <property type="component" value="Unassembled WGS sequence"/>
</dbReference>
<dbReference type="AlphaFoldDB" id="A0A540V6M9"/>
<dbReference type="Gene3D" id="1.10.1760.20">
    <property type="match status" value="1"/>
</dbReference>
<dbReference type="InterPro" id="IPR025720">
    <property type="entry name" value="RibU"/>
</dbReference>
<keyword evidence="4 8" id="KW-1003">Cell membrane</keyword>
<evidence type="ECO:0000256" key="5">
    <source>
        <dbReference type="ARBA" id="ARBA00022692"/>
    </source>
</evidence>
<comment type="function">
    <text evidence="8">Probably a riboflavin-binding protein that interacts with the energy-coupling factor (ECF) ABC-transporter complex.</text>
</comment>
<comment type="similarity">
    <text evidence="2 8">Belongs to the prokaryotic riboflavin transporter (P-RFT) (TC 2.A.87) family.</text>
</comment>
<accession>A0A540V6M9</accession>
<dbReference type="InterPro" id="IPR024529">
    <property type="entry name" value="ECF_trnsprt_substrate-spec"/>
</dbReference>
<evidence type="ECO:0000256" key="7">
    <source>
        <dbReference type="ARBA" id="ARBA00023136"/>
    </source>
</evidence>
<dbReference type="PANTHER" id="PTHR38438">
    <property type="entry name" value="RIBOFLAVIN TRANSPORTER RIBU"/>
    <property type="match status" value="1"/>
</dbReference>
<keyword evidence="3 8" id="KW-0813">Transport</keyword>
<feature type="transmembrane region" description="Helical" evidence="9">
    <location>
        <begin position="6"/>
        <end position="31"/>
    </location>
</feature>
<feature type="transmembrane region" description="Helical" evidence="9">
    <location>
        <begin position="151"/>
        <end position="174"/>
    </location>
</feature>
<comment type="subcellular location">
    <subcellularLocation>
        <location evidence="1">Cell membrane</location>
        <topology evidence="1">Multi-pass membrane protein</topology>
    </subcellularLocation>
</comment>
<proteinExistence type="inferred from homology"/>
<evidence type="ECO:0000256" key="1">
    <source>
        <dbReference type="ARBA" id="ARBA00004651"/>
    </source>
</evidence>
<feature type="transmembrane region" description="Helical" evidence="9">
    <location>
        <begin position="83"/>
        <end position="100"/>
    </location>
</feature>
<name>A0A540V6M9_9BACL</name>
<evidence type="ECO:0000313" key="10">
    <source>
        <dbReference type="EMBL" id="TQE92406.1"/>
    </source>
</evidence>
<protein>
    <recommendedName>
        <fullName evidence="8">Riboflavin transporter</fullName>
    </recommendedName>
</protein>
<gene>
    <name evidence="10" type="ORF">FKZ59_01470</name>
</gene>
<dbReference type="PROSITE" id="PS51257">
    <property type="entry name" value="PROKAR_LIPOPROTEIN"/>
    <property type="match status" value="1"/>
</dbReference>
<dbReference type="PANTHER" id="PTHR38438:SF1">
    <property type="entry name" value="RIBOFLAVIN TRANSPORTER RIBU"/>
    <property type="match status" value="1"/>
</dbReference>
<evidence type="ECO:0000256" key="9">
    <source>
        <dbReference type="SAM" id="Phobius"/>
    </source>
</evidence>
<evidence type="ECO:0000313" key="11">
    <source>
        <dbReference type="Proteomes" id="UP000315753"/>
    </source>
</evidence>
<keyword evidence="6 9" id="KW-1133">Transmembrane helix</keyword>
<dbReference type="PIRSF" id="PIRSF037778">
    <property type="entry name" value="UCP037778_transp_RibU"/>
    <property type="match status" value="1"/>
</dbReference>
<evidence type="ECO:0000256" key="3">
    <source>
        <dbReference type="ARBA" id="ARBA00022448"/>
    </source>
</evidence>
<keyword evidence="5 9" id="KW-0812">Transmembrane</keyword>
<keyword evidence="11" id="KW-1185">Reference proteome</keyword>
<dbReference type="Pfam" id="PF12822">
    <property type="entry name" value="ECF_trnsprt"/>
    <property type="match status" value="1"/>
</dbReference>
<sequence length="193" mass="21706">MNKMKLKSFITIAMLSSISCILMFLNFPLPYFPVFLEIDFSDVPALIAAIIMGPVAGIIVELIKNILNWIFIGAPTGVPVGHIANFTTGLLFILPVYYLYKKSGSLKGLMMGLIAGTFTMAIGMSILNYVAFLPMYTYFLGMGGFDAKEMIVLGILPFNFIKGIMLMVLVMMLFRTMRRWIENQRAQYLLQKQ</sequence>
<dbReference type="RefSeq" id="WP_141600958.1">
    <property type="nucleotide sequence ID" value="NZ_JARMSB010000004.1"/>
</dbReference>
<keyword evidence="7 8" id="KW-0472">Membrane</keyword>
<dbReference type="GO" id="GO:0032217">
    <property type="term" value="F:riboflavin transmembrane transporter activity"/>
    <property type="evidence" value="ECO:0007669"/>
    <property type="project" value="UniProtKB-UniRule"/>
</dbReference>